<feature type="binding site" evidence="5">
    <location>
        <position position="181"/>
    </location>
    <ligand>
        <name>Mg(2+)</name>
        <dbReference type="ChEBI" id="CHEBI:18420"/>
    </ligand>
</feature>
<evidence type="ECO:0000256" key="2">
    <source>
        <dbReference type="ARBA" id="ARBA00022679"/>
    </source>
</evidence>
<feature type="binding site" evidence="5">
    <location>
        <position position="180"/>
    </location>
    <ligand>
        <name>Mg(2+)</name>
        <dbReference type="ChEBI" id="CHEBI:18420"/>
    </ligand>
</feature>
<comment type="function">
    <text evidence="5">O-methyltransferase required for two non-consecutive steps during ubiquinone biosynthesis. Catalyzes the 2 O-methylation of 3,4-dihydroxy-5-(all-trans-polyprenyl)benzoic acid into 4-hydroxy-3-methoxy-5-(all-trans-polyprenyl)benzoic acid. Also catalyzes the last step of ubiquinone biosynthesis by mediating methylation of 3-demethylubiquinone into ubiquinone. Also able to mediate the methylation of 3-demethylubiquinol into ubiquinol.</text>
</comment>
<dbReference type="InterPro" id="IPR010233">
    <property type="entry name" value="UbiG_MeTrfase"/>
</dbReference>
<dbReference type="GO" id="GO:0046872">
    <property type="term" value="F:metal ion binding"/>
    <property type="evidence" value="ECO:0007669"/>
    <property type="project" value="UniProtKB-KW"/>
</dbReference>
<comment type="catalytic activity">
    <reaction evidence="5">
        <text>a 3-demethylubiquinone + S-adenosyl-L-methionine = a ubiquinone + S-adenosyl-L-homocysteine</text>
        <dbReference type="Rhea" id="RHEA:81215"/>
        <dbReference type="Rhea" id="RHEA-COMP:9565"/>
        <dbReference type="Rhea" id="RHEA-COMP:19654"/>
        <dbReference type="ChEBI" id="CHEBI:16389"/>
        <dbReference type="ChEBI" id="CHEBI:57856"/>
        <dbReference type="ChEBI" id="CHEBI:59789"/>
        <dbReference type="ChEBI" id="CHEBI:231825"/>
    </reaction>
</comment>
<keyword evidence="5" id="KW-0460">Magnesium</keyword>
<gene>
    <name evidence="5" type="primary">coq3</name>
</gene>
<evidence type="ECO:0000256" key="3">
    <source>
        <dbReference type="ARBA" id="ARBA00022688"/>
    </source>
</evidence>
<dbReference type="Pfam" id="PF13489">
    <property type="entry name" value="Methyltransf_23"/>
    <property type="match status" value="1"/>
</dbReference>
<protein>
    <recommendedName>
        <fullName evidence="5">Ubiquinone biosynthesis O-methyltransferase, mitochondrial</fullName>
    </recommendedName>
    <alternativeName>
        <fullName evidence="5">3-demethylubiquinol 3-O-methyltransferase</fullName>
        <ecNumber evidence="5">2.1.1.64</ecNumber>
    </alternativeName>
    <alternativeName>
        <fullName evidence="5">3-demethylubiquinone 3-O-methyltransferase</fullName>
        <ecNumber evidence="5">2.1.1.-</ecNumber>
    </alternativeName>
    <alternativeName>
        <fullName evidence="5">Polyprenyldihydroxybenzoate methyltransferase</fullName>
        <ecNumber evidence="5">2.1.1.114</ecNumber>
    </alternativeName>
</protein>
<comment type="subunit">
    <text evidence="5">Component of a multi-subunit COQ enzyme complex.</text>
</comment>
<dbReference type="NCBIfam" id="TIGR01983">
    <property type="entry name" value="UbiG"/>
    <property type="match status" value="1"/>
</dbReference>
<dbReference type="UniPathway" id="UPA00232"/>
<keyword evidence="5" id="KW-0496">Mitochondrion</keyword>
<accession>A0A1L8DZG6</accession>
<comment type="pathway">
    <text evidence="5">Cofactor biosynthesis; ubiquinone biosynthesis.</text>
</comment>
<dbReference type="GO" id="GO:0010420">
    <property type="term" value="F:polyprenyldihydroxybenzoate methyltransferase activity"/>
    <property type="evidence" value="ECO:0007669"/>
    <property type="project" value="UniProtKB-UniRule"/>
</dbReference>
<keyword evidence="1 5" id="KW-0489">Methyltransferase</keyword>
<dbReference type="PANTHER" id="PTHR43464">
    <property type="entry name" value="METHYLTRANSFERASE"/>
    <property type="match status" value="1"/>
</dbReference>
<dbReference type="EMBL" id="GFDF01002226">
    <property type="protein sequence ID" value="JAV11858.1"/>
    <property type="molecule type" value="Transcribed_RNA"/>
</dbReference>
<keyword evidence="2 5" id="KW-0808">Transferase</keyword>
<dbReference type="CDD" id="cd02440">
    <property type="entry name" value="AdoMet_MTases"/>
    <property type="match status" value="1"/>
</dbReference>
<evidence type="ECO:0000256" key="4">
    <source>
        <dbReference type="ARBA" id="ARBA00022691"/>
    </source>
</evidence>
<name>A0A1L8DZG6_9DIPT</name>
<comment type="cofactor">
    <cofactor evidence="5">
        <name>Mg(2+)</name>
        <dbReference type="ChEBI" id="CHEBI:18420"/>
    </cofactor>
</comment>
<dbReference type="PANTHER" id="PTHR43464:SF19">
    <property type="entry name" value="UBIQUINONE BIOSYNTHESIS O-METHYLTRANSFERASE, MITOCHONDRIAL"/>
    <property type="match status" value="1"/>
</dbReference>
<feature type="binding site" evidence="5">
    <location>
        <position position="77"/>
    </location>
    <ligand>
        <name>S-adenosyl-L-methionine</name>
        <dbReference type="ChEBI" id="CHEBI:59789"/>
    </ligand>
</feature>
<comment type="catalytic activity">
    <reaction evidence="5">
        <text>a 3-demethylubiquinol + S-adenosyl-L-methionine = a ubiquinol + S-adenosyl-L-homocysteine + H(+)</text>
        <dbReference type="Rhea" id="RHEA:44380"/>
        <dbReference type="Rhea" id="RHEA-COMP:9566"/>
        <dbReference type="Rhea" id="RHEA-COMP:10914"/>
        <dbReference type="ChEBI" id="CHEBI:15378"/>
        <dbReference type="ChEBI" id="CHEBI:17976"/>
        <dbReference type="ChEBI" id="CHEBI:57856"/>
        <dbReference type="ChEBI" id="CHEBI:59789"/>
        <dbReference type="ChEBI" id="CHEBI:84422"/>
        <dbReference type="EC" id="2.1.1.64"/>
    </reaction>
</comment>
<reference evidence="6" key="1">
    <citation type="submission" date="2016-12" db="EMBL/GenBank/DDBJ databases">
        <title>An insight into the sialome and mialome of the sand fly, Nyssomyia neivai.</title>
        <authorList>
            <person name="Sebastian V."/>
            <person name="Goulart T.M."/>
            <person name="Oliveira W."/>
            <person name="Calvo E."/>
            <person name="Oliveira L.F."/>
            <person name="Pinto M.C."/>
            <person name="Rosselino A.M."/>
            <person name="Ribeiro J.M."/>
        </authorList>
    </citation>
    <scope>NUCLEOTIDE SEQUENCE</scope>
</reference>
<feature type="binding site" evidence="5">
    <location>
        <position position="177"/>
    </location>
    <ligand>
        <name>Mg(2+)</name>
        <dbReference type="ChEBI" id="CHEBI:18420"/>
    </ligand>
</feature>
<proteinExistence type="inferred from homology"/>
<feature type="binding site" evidence="5">
    <location>
        <position position="176"/>
    </location>
    <ligand>
        <name>S-adenosyl-L-methionine</name>
        <dbReference type="ChEBI" id="CHEBI:59789"/>
    </ligand>
</feature>
<dbReference type="AlphaFoldDB" id="A0A1L8DZG6"/>
<evidence type="ECO:0000313" key="6">
    <source>
        <dbReference type="EMBL" id="JAV11858.1"/>
    </source>
</evidence>
<comment type="subcellular location">
    <subcellularLocation>
        <location evidence="5">Mitochondrion inner membrane</location>
        <topology evidence="5">Peripheral membrane protein</topology>
        <orientation evidence="5">Matrix side</orientation>
    </subcellularLocation>
</comment>
<keyword evidence="3 5" id="KW-0831">Ubiquinone biosynthesis</keyword>
<dbReference type="GO" id="GO:0120537">
    <property type="term" value="F:3-demethylubiquinone 3-O-methyltransferase activity"/>
    <property type="evidence" value="ECO:0007669"/>
    <property type="project" value="RHEA"/>
</dbReference>
<dbReference type="HAMAP" id="MF_00472">
    <property type="entry name" value="UbiG"/>
    <property type="match status" value="1"/>
</dbReference>
<comment type="similarity">
    <text evidence="5">Belongs to the class I-like SAM-binding methyltransferase superfamily. UbiG/COQ3 family.</text>
</comment>
<keyword evidence="5" id="KW-0999">Mitochondrion inner membrane</keyword>
<feature type="binding site" evidence="5">
    <location>
        <position position="110"/>
    </location>
    <ligand>
        <name>S-adenosyl-L-methionine</name>
        <dbReference type="ChEBI" id="CHEBI:59789"/>
    </ligand>
</feature>
<dbReference type="InterPro" id="IPR029063">
    <property type="entry name" value="SAM-dependent_MTases_sf"/>
</dbReference>
<evidence type="ECO:0000256" key="5">
    <source>
        <dbReference type="HAMAP-Rule" id="MF_03190"/>
    </source>
</evidence>
<comment type="catalytic activity">
    <reaction evidence="5">
        <text>a 3,4-dihydroxy-5-(all-trans-polyprenyl)benzoate + S-adenosyl-L-methionine = a 4-hydroxy-3-methoxy-5-(all-trans-polyprenyl)benzoate + S-adenosyl-L-homocysteine + H(+)</text>
        <dbReference type="Rhea" id="RHEA:44452"/>
        <dbReference type="Rhea" id="RHEA-COMP:10930"/>
        <dbReference type="Rhea" id="RHEA-COMP:10931"/>
        <dbReference type="ChEBI" id="CHEBI:15378"/>
        <dbReference type="ChEBI" id="CHEBI:57856"/>
        <dbReference type="ChEBI" id="CHEBI:59789"/>
        <dbReference type="ChEBI" id="CHEBI:64694"/>
        <dbReference type="ChEBI" id="CHEBI:84443"/>
        <dbReference type="EC" id="2.1.1.114"/>
    </reaction>
</comment>
<dbReference type="EC" id="2.1.1.64" evidence="5"/>
<dbReference type="GO" id="GO:0032259">
    <property type="term" value="P:methylation"/>
    <property type="evidence" value="ECO:0007669"/>
    <property type="project" value="UniProtKB-KW"/>
</dbReference>
<dbReference type="GO" id="GO:0031314">
    <property type="term" value="C:extrinsic component of mitochondrial inner membrane"/>
    <property type="evidence" value="ECO:0007669"/>
    <property type="project" value="UniProtKB-UniRule"/>
</dbReference>
<sequence length="287" mass="32389">MYKSAQKIHQIVLEGTLKRTAANKSKILGRFCYTTDAGQQTASSVDPVNLDVLQSQSQEWWNPYGTMKPLHTMNHLRVPFIRDGLLATGVGRKDAKYPGILEGLHILEVGCGGGILTEALARLHAKVTGIDPSVELLSVAQEHVPPELAKRVTYLQETMEEHIVHNTGKYDAVVLSEVIEHVNDQENFLKLCIDAVKPRGSIFLSTLNKTNMSYFLGIVMAEDVLRLVPRKTHDWEKFISPTETQRIFEKNDCSVILVNGLMYCPWSNIWEWINSVDVNYIQHAIKH</sequence>
<dbReference type="SUPFAM" id="SSF53335">
    <property type="entry name" value="S-adenosyl-L-methionine-dependent methyltransferases"/>
    <property type="match status" value="1"/>
</dbReference>
<feature type="binding site" evidence="5">
    <location>
        <position position="131"/>
    </location>
    <ligand>
        <name>S-adenosyl-L-methionine</name>
        <dbReference type="ChEBI" id="CHEBI:59789"/>
    </ligand>
</feature>
<keyword evidence="5" id="KW-0479">Metal-binding</keyword>
<dbReference type="EC" id="2.1.1.-" evidence="5"/>
<dbReference type="EC" id="2.1.1.114" evidence="5"/>
<keyword evidence="4 5" id="KW-0949">S-adenosyl-L-methionine</keyword>
<dbReference type="Gene3D" id="3.40.50.150">
    <property type="entry name" value="Vaccinia Virus protein VP39"/>
    <property type="match status" value="1"/>
</dbReference>
<evidence type="ECO:0000256" key="1">
    <source>
        <dbReference type="ARBA" id="ARBA00022603"/>
    </source>
</evidence>
<keyword evidence="5" id="KW-0472">Membrane</keyword>
<dbReference type="GO" id="GO:0061542">
    <property type="term" value="F:3-demethylubiquinol 3-O-methyltransferase activity"/>
    <property type="evidence" value="ECO:0007669"/>
    <property type="project" value="UniProtKB-UniRule"/>
</dbReference>
<organism evidence="6">
    <name type="scientific">Nyssomyia neivai</name>
    <dbReference type="NCBI Taxonomy" id="330878"/>
    <lineage>
        <taxon>Eukaryota</taxon>
        <taxon>Metazoa</taxon>
        <taxon>Ecdysozoa</taxon>
        <taxon>Arthropoda</taxon>
        <taxon>Hexapoda</taxon>
        <taxon>Insecta</taxon>
        <taxon>Pterygota</taxon>
        <taxon>Neoptera</taxon>
        <taxon>Endopterygota</taxon>
        <taxon>Diptera</taxon>
        <taxon>Nematocera</taxon>
        <taxon>Psychodoidea</taxon>
        <taxon>Psychodidae</taxon>
        <taxon>Nyssomyia</taxon>
    </lineage>
</organism>